<proteinExistence type="predicted"/>
<name>A0AAN9IG10_CLITE</name>
<dbReference type="Pfam" id="PF08387">
    <property type="entry name" value="FBD"/>
    <property type="match status" value="1"/>
</dbReference>
<keyword evidence="3" id="KW-1185">Reference proteome</keyword>
<evidence type="ECO:0000259" key="1">
    <source>
        <dbReference type="SMART" id="SM00579"/>
    </source>
</evidence>
<dbReference type="InterPro" id="IPR006566">
    <property type="entry name" value="FBD"/>
</dbReference>
<accession>A0AAN9IG10</accession>
<dbReference type="AlphaFoldDB" id="A0AAN9IG10"/>
<comment type="caution">
    <text evidence="2">The sequence shown here is derived from an EMBL/GenBank/DDBJ whole genome shotgun (WGS) entry which is preliminary data.</text>
</comment>
<reference evidence="2 3" key="1">
    <citation type="submission" date="2024-01" db="EMBL/GenBank/DDBJ databases">
        <title>The genomes of 5 underutilized Papilionoideae crops provide insights into root nodulation and disease resistance.</title>
        <authorList>
            <person name="Yuan L."/>
        </authorList>
    </citation>
    <scope>NUCLEOTIDE SEQUENCE [LARGE SCALE GENOMIC DNA]</scope>
    <source>
        <strain evidence="2">LY-2023</strain>
        <tissue evidence="2">Leaf</tissue>
    </source>
</reference>
<feature type="domain" description="FBD" evidence="1">
    <location>
        <begin position="93"/>
        <end position="167"/>
    </location>
</feature>
<sequence>MSAVTFVCSFLLQDIPSGEESARVQCDMNVRHLIMKTQMHDFELYGFIFLLNSCAWLEKLTIDIDQQKIYEGYEPPYPMDLKKFWDQGLIIYECLRRSLKVVEVKGLRGTVNELQACNYLIRAASGLEQLKIEVKGGTSEMVETRRAFARLLLTVPKASPNLQISIA</sequence>
<evidence type="ECO:0000313" key="3">
    <source>
        <dbReference type="Proteomes" id="UP001359559"/>
    </source>
</evidence>
<dbReference type="EMBL" id="JAYKXN010000006">
    <property type="protein sequence ID" value="KAK7279518.1"/>
    <property type="molecule type" value="Genomic_DNA"/>
</dbReference>
<organism evidence="2 3">
    <name type="scientific">Clitoria ternatea</name>
    <name type="common">Butterfly pea</name>
    <dbReference type="NCBI Taxonomy" id="43366"/>
    <lineage>
        <taxon>Eukaryota</taxon>
        <taxon>Viridiplantae</taxon>
        <taxon>Streptophyta</taxon>
        <taxon>Embryophyta</taxon>
        <taxon>Tracheophyta</taxon>
        <taxon>Spermatophyta</taxon>
        <taxon>Magnoliopsida</taxon>
        <taxon>eudicotyledons</taxon>
        <taxon>Gunneridae</taxon>
        <taxon>Pentapetalae</taxon>
        <taxon>rosids</taxon>
        <taxon>fabids</taxon>
        <taxon>Fabales</taxon>
        <taxon>Fabaceae</taxon>
        <taxon>Papilionoideae</taxon>
        <taxon>50 kb inversion clade</taxon>
        <taxon>NPAAA clade</taxon>
        <taxon>indigoferoid/millettioid clade</taxon>
        <taxon>Phaseoleae</taxon>
        <taxon>Clitoria</taxon>
    </lineage>
</organism>
<protein>
    <recommendedName>
        <fullName evidence="1">FBD domain-containing protein</fullName>
    </recommendedName>
</protein>
<dbReference type="Proteomes" id="UP001359559">
    <property type="component" value="Unassembled WGS sequence"/>
</dbReference>
<evidence type="ECO:0000313" key="2">
    <source>
        <dbReference type="EMBL" id="KAK7279518.1"/>
    </source>
</evidence>
<gene>
    <name evidence="2" type="ORF">RJT34_24571</name>
</gene>
<dbReference type="SMART" id="SM00579">
    <property type="entry name" value="FBD"/>
    <property type="match status" value="1"/>
</dbReference>